<organism evidence="2 3">
    <name type="scientific">Clathrospora elynae</name>
    <dbReference type="NCBI Taxonomy" id="706981"/>
    <lineage>
        <taxon>Eukaryota</taxon>
        <taxon>Fungi</taxon>
        <taxon>Dikarya</taxon>
        <taxon>Ascomycota</taxon>
        <taxon>Pezizomycotina</taxon>
        <taxon>Dothideomycetes</taxon>
        <taxon>Pleosporomycetidae</taxon>
        <taxon>Pleosporales</taxon>
        <taxon>Diademaceae</taxon>
        <taxon>Clathrospora</taxon>
    </lineage>
</organism>
<feature type="compositionally biased region" description="Low complexity" evidence="1">
    <location>
        <begin position="114"/>
        <end position="124"/>
    </location>
</feature>
<feature type="region of interest" description="Disordered" evidence="1">
    <location>
        <begin position="244"/>
        <end position="275"/>
    </location>
</feature>
<accession>A0A6A5SNC1</accession>
<dbReference type="AlphaFoldDB" id="A0A6A5SNC1"/>
<feature type="region of interest" description="Disordered" evidence="1">
    <location>
        <begin position="193"/>
        <end position="213"/>
    </location>
</feature>
<dbReference type="Proteomes" id="UP000800038">
    <property type="component" value="Unassembled WGS sequence"/>
</dbReference>
<feature type="region of interest" description="Disordered" evidence="1">
    <location>
        <begin position="103"/>
        <end position="129"/>
    </location>
</feature>
<sequence length="750" mass="83690">MLPPPRTALTRHYTSLQEHANLLLEKKPLAEDGGLTPRQAGRREGFTWSARPNVEEQPRPSRNPLPPEQPRANSPPPLEEIMRRNTINDADDVQNSKLQHVDSIGSQPFTGHQSRSFSSSTTDSLPPQNRRSSIAAFAMGIARHVPDMRVFAPPEKVGWSTENQHEGDSQYAASIDVSKNHRMSLALPSAMKTRGSYEKAPKPPVVFEEPAPPERNARIESLAAKGGLRDRRKVKLDLAMPTEMPDLPARNRSPIGTLTSLGPSRPRSPKTPWIRDEQPKWEPVALTKSTTIIEEEYIRNSITADGITADSITAEGITADGGLGLLPRTDVLFSSEFTKIERLPQKVKDRCYISRPRFPRSRSGRSGTSESSQTQTPDGSSTGGDSKVVLEQQARTAQELRQLSQDAKEVRSRRWGWKTKTSSEDTPQSPGLTTRRFSINPFKRSNRISDQNYEKDKKQTITNGLGRTKQPLLSLMPIPPEVTRVPTPPIFDANGEVKVKLADFFFDVQSGAGGAPRRKLKTSPGGYWDSDALLMSLTTDVDADDDEEEEGPEGPRTPQLDFDLNGTPGLKATGPSASGPTYLNTQPMNPGTQFQTLLLEPDSWFRIQHSEMIITPDERTRQEEEERRKFEWLVPEHLPTSPLCPLHPKYRSPSFGYCYWHGRRSKGGKVREGEYGRGDRGSKGSIENFVEEMQRGGKGRRRTRGRTRGRERERGGRSGSGSGSRGWESKKVGTPTTEERRRRLVSFSSP</sequence>
<name>A0A6A5SNC1_9PLEO</name>
<feature type="region of interest" description="Disordered" evidence="1">
    <location>
        <begin position="351"/>
        <end position="385"/>
    </location>
</feature>
<feature type="region of interest" description="Disordered" evidence="1">
    <location>
        <begin position="400"/>
        <end position="436"/>
    </location>
</feature>
<feature type="compositionally biased region" description="Basic and acidic residues" evidence="1">
    <location>
        <begin position="727"/>
        <end position="741"/>
    </location>
</feature>
<dbReference type="OrthoDB" id="3648773at2759"/>
<feature type="compositionally biased region" description="Pro residues" evidence="1">
    <location>
        <begin position="61"/>
        <end position="78"/>
    </location>
</feature>
<feature type="region of interest" description="Disordered" evidence="1">
    <location>
        <begin position="25"/>
        <end position="82"/>
    </location>
</feature>
<reference evidence="2" key="1">
    <citation type="journal article" date="2020" name="Stud. Mycol.">
        <title>101 Dothideomycetes genomes: a test case for predicting lifestyles and emergence of pathogens.</title>
        <authorList>
            <person name="Haridas S."/>
            <person name="Albert R."/>
            <person name="Binder M."/>
            <person name="Bloem J."/>
            <person name="Labutti K."/>
            <person name="Salamov A."/>
            <person name="Andreopoulos B."/>
            <person name="Baker S."/>
            <person name="Barry K."/>
            <person name="Bills G."/>
            <person name="Bluhm B."/>
            <person name="Cannon C."/>
            <person name="Castanera R."/>
            <person name="Culley D."/>
            <person name="Daum C."/>
            <person name="Ezra D."/>
            <person name="Gonzalez J."/>
            <person name="Henrissat B."/>
            <person name="Kuo A."/>
            <person name="Liang C."/>
            <person name="Lipzen A."/>
            <person name="Lutzoni F."/>
            <person name="Magnuson J."/>
            <person name="Mondo S."/>
            <person name="Nolan M."/>
            <person name="Ohm R."/>
            <person name="Pangilinan J."/>
            <person name="Park H.-J."/>
            <person name="Ramirez L."/>
            <person name="Alfaro M."/>
            <person name="Sun H."/>
            <person name="Tritt A."/>
            <person name="Yoshinaga Y."/>
            <person name="Zwiers L.-H."/>
            <person name="Turgeon B."/>
            <person name="Goodwin S."/>
            <person name="Spatafora J."/>
            <person name="Crous P."/>
            <person name="Grigoriev I."/>
        </authorList>
    </citation>
    <scope>NUCLEOTIDE SEQUENCE</scope>
    <source>
        <strain evidence="2">CBS 161.51</strain>
    </source>
</reference>
<feature type="compositionally biased region" description="Polar residues" evidence="1">
    <location>
        <begin position="424"/>
        <end position="436"/>
    </location>
</feature>
<feature type="compositionally biased region" description="Polar residues" evidence="1">
    <location>
        <begin position="103"/>
        <end position="113"/>
    </location>
</feature>
<evidence type="ECO:0000313" key="2">
    <source>
        <dbReference type="EMBL" id="KAF1942125.1"/>
    </source>
</evidence>
<feature type="region of interest" description="Disordered" evidence="1">
    <location>
        <begin position="543"/>
        <end position="580"/>
    </location>
</feature>
<protein>
    <submittedName>
        <fullName evidence="2">Uncharacterized protein</fullName>
    </submittedName>
</protein>
<feature type="compositionally biased region" description="Acidic residues" evidence="1">
    <location>
        <begin position="543"/>
        <end position="552"/>
    </location>
</feature>
<feature type="compositionally biased region" description="Basic and acidic residues" evidence="1">
    <location>
        <begin position="669"/>
        <end position="682"/>
    </location>
</feature>
<feature type="region of interest" description="Disordered" evidence="1">
    <location>
        <begin position="666"/>
        <end position="750"/>
    </location>
</feature>
<feature type="compositionally biased region" description="Low complexity" evidence="1">
    <location>
        <begin position="364"/>
        <end position="377"/>
    </location>
</feature>
<gene>
    <name evidence="2" type="ORF">EJ02DRAFT_346200</name>
</gene>
<keyword evidence="3" id="KW-1185">Reference proteome</keyword>
<proteinExistence type="predicted"/>
<evidence type="ECO:0000256" key="1">
    <source>
        <dbReference type="SAM" id="MobiDB-lite"/>
    </source>
</evidence>
<evidence type="ECO:0000313" key="3">
    <source>
        <dbReference type="Proteomes" id="UP000800038"/>
    </source>
</evidence>
<feature type="compositionally biased region" description="Basic residues" evidence="1">
    <location>
        <begin position="697"/>
        <end position="707"/>
    </location>
</feature>
<dbReference type="EMBL" id="ML976038">
    <property type="protein sequence ID" value="KAF1942125.1"/>
    <property type="molecule type" value="Genomic_DNA"/>
</dbReference>